<accession>A0A497E106</accession>
<evidence type="ECO:0000313" key="2">
    <source>
        <dbReference type="Proteomes" id="UP000279422"/>
    </source>
</evidence>
<sequence>MQNLYCYVDERGQDTKGKLFLVCVIILTKREKEDIEKRLSDIEKETSKGLLKWRKTNFKRRIAYLRAILKIKQLYGCVFYFCFENTKAYVPSINYALTRAILSKGGENYQTTVIIDGLNKKEEERVSKKLKTLKIKYRKVRGARDESSPLIRLADSLAGFFRDWKEKQPYTKDLYRLMIKRGFVKEIYK</sequence>
<gene>
    <name evidence="1" type="ORF">DRJ00_09235</name>
</gene>
<dbReference type="Pfam" id="PF12686">
    <property type="entry name" value="DUF3800"/>
    <property type="match status" value="1"/>
</dbReference>
<dbReference type="InterPro" id="IPR024524">
    <property type="entry name" value="DUF3800"/>
</dbReference>
<dbReference type="Proteomes" id="UP000279422">
    <property type="component" value="Unassembled WGS sequence"/>
</dbReference>
<reference evidence="1 2" key="1">
    <citation type="submission" date="2018-06" db="EMBL/GenBank/DDBJ databases">
        <title>Extensive metabolic versatility and redundancy in microbially diverse, dynamic hydrothermal sediments.</title>
        <authorList>
            <person name="Dombrowski N."/>
            <person name="Teske A."/>
            <person name="Baker B.J."/>
        </authorList>
    </citation>
    <scope>NUCLEOTIDE SEQUENCE [LARGE SCALE GENOMIC DNA]</scope>
    <source>
        <strain evidence="1">B47_G16</strain>
    </source>
</reference>
<evidence type="ECO:0008006" key="3">
    <source>
        <dbReference type="Google" id="ProtNLM"/>
    </source>
</evidence>
<organism evidence="1 2">
    <name type="scientific">Aerophobetes bacterium</name>
    <dbReference type="NCBI Taxonomy" id="2030807"/>
    <lineage>
        <taxon>Bacteria</taxon>
        <taxon>Candidatus Aerophobota</taxon>
    </lineage>
</organism>
<name>A0A497E106_UNCAE</name>
<comment type="caution">
    <text evidence="1">The sequence shown here is derived from an EMBL/GenBank/DDBJ whole genome shotgun (WGS) entry which is preliminary data.</text>
</comment>
<proteinExistence type="predicted"/>
<protein>
    <recommendedName>
        <fullName evidence="3">DUF3800 domain-containing protein</fullName>
    </recommendedName>
</protein>
<dbReference type="AlphaFoldDB" id="A0A497E106"/>
<dbReference type="EMBL" id="QMPZ01000230">
    <property type="protein sequence ID" value="RLE06745.1"/>
    <property type="molecule type" value="Genomic_DNA"/>
</dbReference>
<evidence type="ECO:0000313" key="1">
    <source>
        <dbReference type="EMBL" id="RLE06745.1"/>
    </source>
</evidence>